<dbReference type="Pfam" id="PF00172">
    <property type="entry name" value="Zn_clus"/>
    <property type="match status" value="1"/>
</dbReference>
<protein>
    <submittedName>
        <fullName evidence="4">LAMI_0E02564g1_1</fullName>
    </submittedName>
</protein>
<reference evidence="4 5" key="1">
    <citation type="submission" date="2016-03" db="EMBL/GenBank/DDBJ databases">
        <authorList>
            <person name="Devillers H."/>
        </authorList>
    </citation>
    <scope>NUCLEOTIDE SEQUENCE [LARGE SCALE GENOMIC DNA]</scope>
    <source>
        <strain evidence="4">CBS 11717</strain>
    </source>
</reference>
<evidence type="ECO:0000313" key="5">
    <source>
        <dbReference type="Proteomes" id="UP000191024"/>
    </source>
</evidence>
<evidence type="ECO:0000256" key="1">
    <source>
        <dbReference type="ARBA" id="ARBA00004123"/>
    </source>
</evidence>
<dbReference type="InterPro" id="IPR001138">
    <property type="entry name" value="Zn2Cys6_DnaBD"/>
</dbReference>
<dbReference type="SMART" id="SM00066">
    <property type="entry name" value="GAL4"/>
    <property type="match status" value="1"/>
</dbReference>
<dbReference type="Proteomes" id="UP000191024">
    <property type="component" value="Chromosome E"/>
</dbReference>
<dbReference type="SUPFAM" id="SSF57701">
    <property type="entry name" value="Zn2/Cys6 DNA-binding domain"/>
    <property type="match status" value="1"/>
</dbReference>
<comment type="subcellular location">
    <subcellularLocation>
        <location evidence="1">Nucleus</location>
    </subcellularLocation>
</comment>
<feature type="domain" description="Zn(2)-C6 fungal-type" evidence="3">
    <location>
        <begin position="13"/>
        <end position="42"/>
    </location>
</feature>
<dbReference type="GO" id="GO:0008270">
    <property type="term" value="F:zinc ion binding"/>
    <property type="evidence" value="ECO:0007669"/>
    <property type="project" value="InterPro"/>
</dbReference>
<dbReference type="InterPro" id="IPR036864">
    <property type="entry name" value="Zn2-C6_fun-type_DNA-bd_sf"/>
</dbReference>
<dbReference type="OrthoDB" id="1747771at2759"/>
<keyword evidence="5" id="KW-1185">Reference proteome</keyword>
<evidence type="ECO:0000313" key="4">
    <source>
        <dbReference type="EMBL" id="SCU90547.1"/>
    </source>
</evidence>
<proteinExistence type="predicted"/>
<dbReference type="PROSITE" id="PS50048">
    <property type="entry name" value="ZN2_CY6_FUNGAL_2"/>
    <property type="match status" value="1"/>
</dbReference>
<dbReference type="Gene3D" id="4.10.240.10">
    <property type="entry name" value="Zn(2)-C6 fungal-type DNA-binding domain"/>
    <property type="match status" value="1"/>
</dbReference>
<dbReference type="InterPro" id="IPR031760">
    <property type="entry name" value="Cep3_C"/>
</dbReference>
<evidence type="ECO:0000256" key="2">
    <source>
        <dbReference type="ARBA" id="ARBA00023242"/>
    </source>
</evidence>
<dbReference type="CDD" id="cd00067">
    <property type="entry name" value="GAL4"/>
    <property type="match status" value="1"/>
</dbReference>
<evidence type="ECO:0000259" key="3">
    <source>
        <dbReference type="PROSITE" id="PS50048"/>
    </source>
</evidence>
<dbReference type="STRING" id="1230905.A0A1G4JJ91"/>
<dbReference type="AlphaFoldDB" id="A0A1G4JJ91"/>
<dbReference type="EMBL" id="LT598465">
    <property type="protein sequence ID" value="SCU90547.1"/>
    <property type="molecule type" value="Genomic_DNA"/>
</dbReference>
<keyword evidence="2" id="KW-0539">Nucleus</keyword>
<dbReference type="Pfam" id="PF16846">
    <property type="entry name" value="Cep3"/>
    <property type="match status" value="1"/>
</dbReference>
<name>A0A1G4JJ91_9SACH</name>
<dbReference type="InterPro" id="IPR050613">
    <property type="entry name" value="Sec_Metabolite_Reg"/>
</dbReference>
<dbReference type="PANTHER" id="PTHR31001:SF90">
    <property type="entry name" value="CENTROMERE DNA-BINDING PROTEIN COMPLEX CBF3 SUBUNIT B"/>
    <property type="match status" value="1"/>
</dbReference>
<dbReference type="GO" id="GO:0000981">
    <property type="term" value="F:DNA-binding transcription factor activity, RNA polymerase II-specific"/>
    <property type="evidence" value="ECO:0007669"/>
    <property type="project" value="InterPro"/>
</dbReference>
<gene>
    <name evidence="4" type="ORF">LAMI_0E02564G</name>
</gene>
<sequence>MIPRSGPLKTRSPCSICVKRKVKCDRQVPCLNCIKRGQDKECLKSYQQNVKKSVSLAFHNDKSLLSIWQEYEYWVLALGATQLENFDNSGFVDVESDLEEVRYWREYLSREASFKLLDYAVAELGGFFFGCVGDVGELYVQLSTYWSRQETDSLQTIDDFFWNTILWSIFTMCVFYIPTESLAEILRPAVVSQWLYDRAEHHWNSGLKNELYKGFLKTAVRTLENANFLSHPDVRVIQSYLILAVTPFPQLHKPLANSLLVHSLHLAKSLRIDNFRPLVTDSTELRLKKASSERLWYRLSVQDYWQSGPNKPISLHEENGSLLTHAAFLMDKPTIDVYKSEDTFEALMWKLVSLDRDLERYFVQPSKPPLRTIEAVQKQTEIFRHKISMYDAYESTSSKLEKFLATFLLGAVEWRLFQLDLLHYDTARSLPKLVQQTKVSVTLILGNMANGSAAYNKFPIVTTTLAKMYAFHSFCFVFSNSAENEQLLGDLSEVFANLEINSLVATRKIISLARRFVELRKLWRSIKVLDKVHQDDHPVIKILQSDIETVSSLYSRVSGVARDNDSISDRPKSQEFERIVRAFDSAHSFKDILDSS</sequence>
<dbReference type="GO" id="GO:0005634">
    <property type="term" value="C:nucleus"/>
    <property type="evidence" value="ECO:0007669"/>
    <property type="project" value="UniProtKB-SubCell"/>
</dbReference>
<organism evidence="4 5">
    <name type="scientific">Lachancea mirantina</name>
    <dbReference type="NCBI Taxonomy" id="1230905"/>
    <lineage>
        <taxon>Eukaryota</taxon>
        <taxon>Fungi</taxon>
        <taxon>Dikarya</taxon>
        <taxon>Ascomycota</taxon>
        <taxon>Saccharomycotina</taxon>
        <taxon>Saccharomycetes</taxon>
        <taxon>Saccharomycetales</taxon>
        <taxon>Saccharomycetaceae</taxon>
        <taxon>Lachancea</taxon>
    </lineage>
</organism>
<dbReference type="PANTHER" id="PTHR31001">
    <property type="entry name" value="UNCHARACTERIZED TRANSCRIPTIONAL REGULATORY PROTEIN"/>
    <property type="match status" value="1"/>
</dbReference>
<accession>A0A1G4JJ91</accession>